<evidence type="ECO:0000313" key="14">
    <source>
        <dbReference type="Proteomes" id="UP000440367"/>
    </source>
</evidence>
<evidence type="ECO:0000313" key="16">
    <source>
        <dbReference type="Proteomes" id="UP000441208"/>
    </source>
</evidence>
<evidence type="ECO:0000313" key="9">
    <source>
        <dbReference type="EMBL" id="KAE9225616.1"/>
    </source>
</evidence>
<reference evidence="11 12" key="1">
    <citation type="submission" date="2018-08" db="EMBL/GenBank/DDBJ databases">
        <title>Genomic investigation of the strawberry pathogen Phytophthora fragariae indicates pathogenicity is determined by transcriptional variation in three key races.</title>
        <authorList>
            <person name="Adams T.M."/>
            <person name="Armitage A.D."/>
            <person name="Sobczyk M.K."/>
            <person name="Bates H.J."/>
            <person name="Dunwell J.M."/>
            <person name="Nellist C.F."/>
            <person name="Harrison R.J."/>
        </authorList>
    </citation>
    <scope>NUCLEOTIDE SEQUENCE [LARGE SCALE GENOMIC DNA]</scope>
    <source>
        <strain evidence="10 13">A4</strain>
        <strain evidence="9 14">BC-1</strain>
        <strain evidence="8 18">BC-23</strain>
        <strain evidence="7 12">NOV-27</strain>
        <strain evidence="6 15">NOV-5</strain>
        <strain evidence="5 16">NOV-71</strain>
        <strain evidence="2 11">NOV-9</strain>
        <strain evidence="4 19">ONT-3</strain>
        <strain evidence="3 17">SCRP245</strain>
    </source>
</reference>
<evidence type="ECO:0000313" key="12">
    <source>
        <dbReference type="Proteomes" id="UP000433483"/>
    </source>
</evidence>
<evidence type="ECO:0000313" key="18">
    <source>
        <dbReference type="Proteomes" id="UP000476176"/>
    </source>
</evidence>
<evidence type="ECO:0000313" key="19">
    <source>
        <dbReference type="Proteomes" id="UP000488956"/>
    </source>
</evidence>
<proteinExistence type="predicted"/>
<dbReference type="EMBL" id="QXGF01000762">
    <property type="protein sequence ID" value="KAE8935926.1"/>
    <property type="molecule type" value="Genomic_DNA"/>
</dbReference>
<dbReference type="Proteomes" id="UP000476176">
    <property type="component" value="Unassembled WGS sequence"/>
</dbReference>
<gene>
    <name evidence="10" type="ORF">PF001_g12315</name>
    <name evidence="9" type="ORF">PF002_g14347</name>
    <name evidence="8" type="ORF">PF004_g12876</name>
    <name evidence="7" type="ORF">PF005_g12938</name>
    <name evidence="6" type="ORF">PF006_g12092</name>
    <name evidence="5" type="ORF">PF007_g13230</name>
    <name evidence="2" type="ORF">PF009_g14136</name>
    <name evidence="4" type="ORF">PF010_g12553</name>
    <name evidence="3" type="ORF">PF011_g19934</name>
</gene>
<dbReference type="EMBL" id="QXGD01000761">
    <property type="protein sequence ID" value="KAE9225616.1"/>
    <property type="molecule type" value="Genomic_DNA"/>
</dbReference>
<dbReference type="EMBL" id="QXGE01000679">
    <property type="protein sequence ID" value="KAE9306040.1"/>
    <property type="molecule type" value="Genomic_DNA"/>
</dbReference>
<evidence type="ECO:0000313" key="10">
    <source>
        <dbReference type="EMBL" id="KAE9306040.1"/>
    </source>
</evidence>
<dbReference type="EMBL" id="QXGB01000700">
    <property type="protein sequence ID" value="KAE9206602.1"/>
    <property type="molecule type" value="Genomic_DNA"/>
</dbReference>
<dbReference type="EMBL" id="QXGC01000757">
    <property type="protein sequence ID" value="KAE9222085.1"/>
    <property type="molecule type" value="Genomic_DNA"/>
</dbReference>
<evidence type="ECO:0000313" key="15">
    <source>
        <dbReference type="Proteomes" id="UP000440732"/>
    </source>
</evidence>
<dbReference type="AlphaFoldDB" id="A0A6A3EUH4"/>
<dbReference type="EMBL" id="QXFZ01000722">
    <property type="protein sequence ID" value="KAE9106906.1"/>
    <property type="molecule type" value="Genomic_DNA"/>
</dbReference>
<dbReference type="Proteomes" id="UP000441208">
    <property type="component" value="Unassembled WGS sequence"/>
</dbReference>
<evidence type="ECO:0000313" key="11">
    <source>
        <dbReference type="Proteomes" id="UP000429523"/>
    </source>
</evidence>
<dbReference type="EMBL" id="QXFX01000704">
    <property type="protein sequence ID" value="KAE9106630.1"/>
    <property type="molecule type" value="Genomic_DNA"/>
</dbReference>
<evidence type="ECO:0000313" key="4">
    <source>
        <dbReference type="EMBL" id="KAE9106630.1"/>
    </source>
</evidence>
<dbReference type="Proteomes" id="UP000460718">
    <property type="component" value="Unassembled WGS sequence"/>
</dbReference>
<dbReference type="OrthoDB" id="10320900at2759"/>
<evidence type="ECO:0000313" key="5">
    <source>
        <dbReference type="EMBL" id="KAE9106906.1"/>
    </source>
</evidence>
<dbReference type="Proteomes" id="UP000488956">
    <property type="component" value="Unassembled WGS sequence"/>
</dbReference>
<organism evidence="2 11">
    <name type="scientific">Phytophthora fragariae</name>
    <dbReference type="NCBI Taxonomy" id="53985"/>
    <lineage>
        <taxon>Eukaryota</taxon>
        <taxon>Sar</taxon>
        <taxon>Stramenopiles</taxon>
        <taxon>Oomycota</taxon>
        <taxon>Peronosporomycetes</taxon>
        <taxon>Peronosporales</taxon>
        <taxon>Peronosporaceae</taxon>
        <taxon>Phytophthora</taxon>
    </lineage>
</organism>
<accession>A0A6A3EUH4</accession>
<evidence type="ECO:0000313" key="6">
    <source>
        <dbReference type="EMBL" id="KAE9142828.1"/>
    </source>
</evidence>
<evidence type="ECO:0000313" key="13">
    <source>
        <dbReference type="Proteomes" id="UP000437068"/>
    </source>
</evidence>
<name>A0A6A3EUH4_9STRA</name>
<evidence type="ECO:0000256" key="1">
    <source>
        <dbReference type="SAM" id="MobiDB-lite"/>
    </source>
</evidence>
<dbReference type="Proteomes" id="UP000440732">
    <property type="component" value="Unassembled WGS sequence"/>
</dbReference>
<evidence type="ECO:0000313" key="7">
    <source>
        <dbReference type="EMBL" id="KAE9206602.1"/>
    </source>
</evidence>
<evidence type="ECO:0000313" key="17">
    <source>
        <dbReference type="Proteomes" id="UP000460718"/>
    </source>
</evidence>
<comment type="caution">
    <text evidence="2">The sequence shown here is derived from an EMBL/GenBank/DDBJ whole genome shotgun (WGS) entry which is preliminary data.</text>
</comment>
<dbReference type="EMBL" id="QXFW01001732">
    <property type="protein sequence ID" value="KAE8986550.1"/>
    <property type="molecule type" value="Genomic_DNA"/>
</dbReference>
<protein>
    <submittedName>
        <fullName evidence="2">Uncharacterized protein</fullName>
    </submittedName>
</protein>
<feature type="region of interest" description="Disordered" evidence="1">
    <location>
        <begin position="51"/>
        <end position="74"/>
    </location>
</feature>
<dbReference type="Proteomes" id="UP000437068">
    <property type="component" value="Unassembled WGS sequence"/>
</dbReference>
<dbReference type="EMBL" id="QXGA01000666">
    <property type="protein sequence ID" value="KAE9142828.1"/>
    <property type="molecule type" value="Genomic_DNA"/>
</dbReference>
<dbReference type="Proteomes" id="UP000433483">
    <property type="component" value="Unassembled WGS sequence"/>
</dbReference>
<keyword evidence="12" id="KW-1185">Reference proteome</keyword>
<evidence type="ECO:0000313" key="3">
    <source>
        <dbReference type="EMBL" id="KAE8986550.1"/>
    </source>
</evidence>
<evidence type="ECO:0000313" key="8">
    <source>
        <dbReference type="EMBL" id="KAE9222085.1"/>
    </source>
</evidence>
<dbReference type="Proteomes" id="UP000440367">
    <property type="component" value="Unassembled WGS sequence"/>
</dbReference>
<evidence type="ECO:0000313" key="2">
    <source>
        <dbReference type="EMBL" id="KAE8935926.1"/>
    </source>
</evidence>
<dbReference type="Proteomes" id="UP000429523">
    <property type="component" value="Unassembled WGS sequence"/>
</dbReference>
<sequence length="74" mass="8085">MFHPADRPTQRDAVTEGGLGLVRVRGNNKKEYEEASGICYQAEYNSCTDDGEDEDALLSSDNADADEDAIKTSK</sequence>